<feature type="domain" description="Histidine kinase/HSP90-like ATPase" evidence="2">
    <location>
        <begin position="37"/>
        <end position="141"/>
    </location>
</feature>
<dbReference type="InterPro" id="IPR003594">
    <property type="entry name" value="HATPase_dom"/>
</dbReference>
<protein>
    <submittedName>
        <fullName evidence="3">ATP-binding protein</fullName>
    </submittedName>
</protein>
<keyword evidence="3" id="KW-0067">ATP-binding</keyword>
<comment type="caution">
    <text evidence="3">The sequence shown here is derived from an EMBL/GenBank/DDBJ whole genome shotgun (WGS) entry which is preliminary data.</text>
</comment>
<dbReference type="GO" id="GO:0005524">
    <property type="term" value="F:ATP binding"/>
    <property type="evidence" value="ECO:0007669"/>
    <property type="project" value="UniProtKB-KW"/>
</dbReference>
<dbReference type="EMBL" id="JARJBB010000013">
    <property type="protein sequence ID" value="MDF3301471.1"/>
    <property type="molecule type" value="Genomic_DNA"/>
</dbReference>
<reference evidence="3 4" key="1">
    <citation type="submission" date="2023-03" db="EMBL/GenBank/DDBJ databases">
        <title>Draft genome sequence of Streptomyces sp. K1PA1 isolated from peat swamp forest in Thailand.</title>
        <authorList>
            <person name="Klaysubun C."/>
            <person name="Duangmal K."/>
        </authorList>
    </citation>
    <scope>NUCLEOTIDE SEQUENCE [LARGE SCALE GENOMIC DNA]</scope>
    <source>
        <strain evidence="3 4">K1PA1</strain>
    </source>
</reference>
<dbReference type="Proteomes" id="UP001221150">
    <property type="component" value="Unassembled WGS sequence"/>
</dbReference>
<sequence>MHQVADSHGGAATPVRAAAAYDTRGGSGLISDARDFVRAFLHHLQSFRGAVVSRRAVATAQIVVSELVTNAFKYAPGSCLVRLEAHPGSLTVAVWDPSPVLPVAGLADPDRVGQHGLEIVKALCRSMDSSPEQAGKWVRAVIGLTD</sequence>
<dbReference type="SUPFAM" id="SSF55874">
    <property type="entry name" value="ATPase domain of HSP90 chaperone/DNA topoisomerase II/histidine kinase"/>
    <property type="match status" value="1"/>
</dbReference>
<keyword evidence="3" id="KW-0547">Nucleotide-binding</keyword>
<evidence type="ECO:0000313" key="4">
    <source>
        <dbReference type="Proteomes" id="UP001221150"/>
    </source>
</evidence>
<dbReference type="Pfam" id="PF13581">
    <property type="entry name" value="HATPase_c_2"/>
    <property type="match status" value="1"/>
</dbReference>
<dbReference type="InterPro" id="IPR036890">
    <property type="entry name" value="HATPase_C_sf"/>
</dbReference>
<gene>
    <name evidence="3" type="ORF">P3H78_23170</name>
</gene>
<keyword evidence="1" id="KW-0723">Serine/threonine-protein kinase</keyword>
<evidence type="ECO:0000313" key="3">
    <source>
        <dbReference type="EMBL" id="MDF3301471.1"/>
    </source>
</evidence>
<dbReference type="PANTHER" id="PTHR35526:SF3">
    <property type="entry name" value="ANTI-SIGMA-F FACTOR RSBW"/>
    <property type="match status" value="1"/>
</dbReference>
<name>A0ABT6A9Y9_9ACTN</name>
<organism evidence="3 4">
    <name type="scientific">Streptomyces tropicalis</name>
    <dbReference type="NCBI Taxonomy" id="3034234"/>
    <lineage>
        <taxon>Bacteria</taxon>
        <taxon>Bacillati</taxon>
        <taxon>Actinomycetota</taxon>
        <taxon>Actinomycetes</taxon>
        <taxon>Kitasatosporales</taxon>
        <taxon>Streptomycetaceae</taxon>
        <taxon>Streptomyces</taxon>
    </lineage>
</organism>
<keyword evidence="1" id="KW-0808">Transferase</keyword>
<dbReference type="InterPro" id="IPR050267">
    <property type="entry name" value="Anti-sigma-factor_SerPK"/>
</dbReference>
<evidence type="ECO:0000256" key="1">
    <source>
        <dbReference type="ARBA" id="ARBA00022527"/>
    </source>
</evidence>
<dbReference type="CDD" id="cd16936">
    <property type="entry name" value="HATPase_RsbW-like"/>
    <property type="match status" value="1"/>
</dbReference>
<evidence type="ECO:0000259" key="2">
    <source>
        <dbReference type="Pfam" id="PF13581"/>
    </source>
</evidence>
<keyword evidence="1" id="KW-0418">Kinase</keyword>
<accession>A0ABT6A9Y9</accession>
<keyword evidence="4" id="KW-1185">Reference proteome</keyword>
<dbReference type="Gene3D" id="3.30.565.10">
    <property type="entry name" value="Histidine kinase-like ATPase, C-terminal domain"/>
    <property type="match status" value="1"/>
</dbReference>
<dbReference type="RefSeq" id="WP_276111050.1">
    <property type="nucleotide sequence ID" value="NZ_JARJBB010000013.1"/>
</dbReference>
<dbReference type="PANTHER" id="PTHR35526">
    <property type="entry name" value="ANTI-SIGMA-F FACTOR RSBW-RELATED"/>
    <property type="match status" value="1"/>
</dbReference>
<proteinExistence type="predicted"/>